<dbReference type="GeneID" id="20077272"/>
<dbReference type="GO" id="GO:0060628">
    <property type="term" value="P:regulation of ER to Golgi vesicle-mediated transport"/>
    <property type="evidence" value="ECO:0007669"/>
    <property type="project" value="TreeGrafter"/>
</dbReference>
<dbReference type="EMBL" id="KI913952">
    <property type="protein sequence ID" value="ETW09731.1"/>
    <property type="molecule type" value="Genomic_DNA"/>
</dbReference>
<reference evidence="2" key="1">
    <citation type="submission" date="2013-12" db="EMBL/GenBank/DDBJ databases">
        <title>The Genome Sequence of Aphanomyces invadans NJM9701.</title>
        <authorList>
            <consortium name="The Broad Institute Genomics Platform"/>
            <person name="Russ C."/>
            <person name="Tyler B."/>
            <person name="van West P."/>
            <person name="Dieguez-Uribeondo J."/>
            <person name="Young S.K."/>
            <person name="Zeng Q."/>
            <person name="Gargeya S."/>
            <person name="Fitzgerald M."/>
            <person name="Abouelleil A."/>
            <person name="Alvarado L."/>
            <person name="Chapman S.B."/>
            <person name="Gainer-Dewar J."/>
            <person name="Goldberg J."/>
            <person name="Griggs A."/>
            <person name="Gujja S."/>
            <person name="Hansen M."/>
            <person name="Howarth C."/>
            <person name="Imamovic A."/>
            <person name="Ireland A."/>
            <person name="Larimer J."/>
            <person name="McCowan C."/>
            <person name="Murphy C."/>
            <person name="Pearson M."/>
            <person name="Poon T.W."/>
            <person name="Priest M."/>
            <person name="Roberts A."/>
            <person name="Saif S."/>
            <person name="Shea T."/>
            <person name="Sykes S."/>
            <person name="Wortman J."/>
            <person name="Nusbaum C."/>
            <person name="Birren B."/>
        </authorList>
    </citation>
    <scope>NUCLEOTIDE SEQUENCE [LARGE SCALE GENOMIC DNA]</scope>
    <source>
        <strain evidence="2">NJM9701</strain>
    </source>
</reference>
<proteinExistence type="predicted"/>
<dbReference type="GO" id="GO:0006888">
    <property type="term" value="P:endoplasmic reticulum to Golgi vesicle-mediated transport"/>
    <property type="evidence" value="ECO:0007669"/>
    <property type="project" value="InterPro"/>
</dbReference>
<dbReference type="STRING" id="157072.A0A024UT87"/>
<dbReference type="eggNOG" id="KOG2218">
    <property type="taxonomic scope" value="Eukaryota"/>
</dbReference>
<dbReference type="AlphaFoldDB" id="A0A024UT87"/>
<dbReference type="GO" id="GO:0006890">
    <property type="term" value="P:retrograde vesicle-mediated transport, Golgi to endoplasmic reticulum"/>
    <property type="evidence" value="ECO:0007669"/>
    <property type="project" value="InterPro"/>
</dbReference>
<feature type="region of interest" description="Disordered" evidence="1">
    <location>
        <begin position="606"/>
        <end position="630"/>
    </location>
</feature>
<accession>A0A024UT87</accession>
<feature type="compositionally biased region" description="Acidic residues" evidence="1">
    <location>
        <begin position="620"/>
        <end position="630"/>
    </location>
</feature>
<dbReference type="InterPro" id="IPR042042">
    <property type="entry name" value="Tip20p_domB"/>
</dbReference>
<dbReference type="Pfam" id="PF04437">
    <property type="entry name" value="RINT1_TIP1"/>
    <property type="match status" value="1"/>
</dbReference>
<dbReference type="Gene3D" id="1.20.58.1420">
    <property type="entry name" value="Dsl1p vesicle tethering complex, Tip20p subunit, domain B"/>
    <property type="match status" value="1"/>
</dbReference>
<sequence length="836" mass="93764">MAVAEIMTTQLRACEEMLLNLKEYKKGELCDLYRMAKEAIQSLKAEQDAIESALPQLADNERKCALERQTQMTSMELSAETVQMKLEQLHAHSGELCAILEPQTTRLQHLQTKIQYYELLLEVETLSAQAKTSANSNGDIDAFVALAALNQSLSSHFGLDSSLQLNLRSLIKQRMAYLAVEFQIFHTNAFDAALQDLNWPQYLVEADFVSQEAQLTAFRRKFTTLVQVQLALASVSPEGVEAEMSELWVMHRLLQPLVRRFHFHFNTDVKTNDVAKPEWYLMHVLELLRGHAEFLHAVVRPALAEGLTSSQNPSPTKPDGLALFIHGLLQPVRAKLKQTMPILLLNKALLCHTIDEVVEFEWTLRDEFNYRPPRVLNQKYRHVLDEVSSNPSALDLWLQIDLEYAQTAMLTYLREDVAWTYVSDDDKVTNAAYAITATLDALTRRFQFLTDPTHRYTYVAQVVKPWLYQCHLAVERYGWTHQISQTLVVGATLTNKVPTALRGYGAAINTAWFVQQLLKELDETKVFVELLPIAKVTLHQPSSVPLKLKQKVVGLSKTVLNPLLQTQEAKNVTHALLGQGSLVLPTAAFSAAYSVGSTLFRSLHGPTSISTTSPDPASVDTDDTGSDEGDDAYTLEGSMFQNESTWFQGGVQSLEDALVQASIAAIRTQLGQYKDSPRWTEPRDVDRMEHDVSPELGGALELLQKHLAFTHATLNSASFDEFWKAVLKEVDSHVLCIVLRLKSITMNGRVQFRHDVNAVAQVLTPYTARPDAYVRKLREASMVLSMPSTKAAVLMDALATQHEEDMATEQLKTMLEASQLYALTPSNVSILLRIAC</sequence>
<dbReference type="RefSeq" id="XP_008861142.1">
    <property type="nucleotide sequence ID" value="XM_008862920.1"/>
</dbReference>
<dbReference type="InterPro" id="IPR042044">
    <property type="entry name" value="EXOC6PINT-1/Sec15/Tip20_C_dom2"/>
</dbReference>
<dbReference type="PANTHER" id="PTHR13520">
    <property type="entry name" value="RAD50-INTERACTING PROTEIN 1 RINT-1"/>
    <property type="match status" value="1"/>
</dbReference>
<name>A0A024UT87_9STRA</name>
<dbReference type="PROSITE" id="PS51386">
    <property type="entry name" value="RINT1_TIP20"/>
    <property type="match status" value="1"/>
</dbReference>
<evidence type="ECO:0000256" key="1">
    <source>
        <dbReference type="SAM" id="MobiDB-lite"/>
    </source>
</evidence>
<feature type="compositionally biased region" description="Polar residues" evidence="1">
    <location>
        <begin position="606"/>
        <end position="615"/>
    </location>
</feature>
<gene>
    <name evidence="2" type="ORF">H310_00222</name>
</gene>
<dbReference type="VEuPathDB" id="FungiDB:H310_00222"/>
<dbReference type="GO" id="GO:0070939">
    <property type="term" value="C:Dsl1/NZR complex"/>
    <property type="evidence" value="ECO:0007669"/>
    <property type="project" value="InterPro"/>
</dbReference>
<evidence type="ECO:0000313" key="2">
    <source>
        <dbReference type="EMBL" id="ETW09731.1"/>
    </source>
</evidence>
<dbReference type="OrthoDB" id="2189254at2759"/>
<dbReference type="Gene3D" id="1.20.58.670">
    <property type="entry name" value="Dsl1p vesicle tethering complex, Tip20p subunit, domain D"/>
    <property type="match status" value="1"/>
</dbReference>
<protein>
    <submittedName>
        <fullName evidence="2">Uncharacterized protein</fullName>
    </submittedName>
</protein>
<organism evidence="2">
    <name type="scientific">Aphanomyces invadans</name>
    <dbReference type="NCBI Taxonomy" id="157072"/>
    <lineage>
        <taxon>Eukaryota</taxon>
        <taxon>Sar</taxon>
        <taxon>Stramenopiles</taxon>
        <taxon>Oomycota</taxon>
        <taxon>Saprolegniomycetes</taxon>
        <taxon>Saprolegniales</taxon>
        <taxon>Verrucalvaceae</taxon>
        <taxon>Aphanomyces</taxon>
    </lineage>
</organism>
<dbReference type="PANTHER" id="PTHR13520:SF0">
    <property type="entry name" value="RAD50-INTERACTING PROTEIN 1"/>
    <property type="match status" value="1"/>
</dbReference>
<dbReference type="InterPro" id="IPR007528">
    <property type="entry name" value="RINT1_Tip20"/>
</dbReference>